<organism evidence="1 2">
    <name type="scientific">Ignelater luminosus</name>
    <name type="common">Cucubano</name>
    <name type="synonym">Pyrophorus luminosus</name>
    <dbReference type="NCBI Taxonomy" id="2038154"/>
    <lineage>
        <taxon>Eukaryota</taxon>
        <taxon>Metazoa</taxon>
        <taxon>Ecdysozoa</taxon>
        <taxon>Arthropoda</taxon>
        <taxon>Hexapoda</taxon>
        <taxon>Insecta</taxon>
        <taxon>Pterygota</taxon>
        <taxon>Neoptera</taxon>
        <taxon>Endopterygota</taxon>
        <taxon>Coleoptera</taxon>
        <taxon>Polyphaga</taxon>
        <taxon>Elateriformia</taxon>
        <taxon>Elateroidea</taxon>
        <taxon>Elateridae</taxon>
        <taxon>Agrypninae</taxon>
        <taxon>Pyrophorini</taxon>
        <taxon>Ignelater</taxon>
    </lineage>
</organism>
<dbReference type="AlphaFoldDB" id="A0A8K0CGQ1"/>
<sequence length="128" mass="14682">MRTIVTVYYKKEYLFSWFDTTEPSALMCTKDEVFTFDCGTKGTPHFYTNSEGVCSFGCKDGDRILSCEEAHPPPDQPEYKNKNCQEKAYDCADVGYPHWSYYGDSCNFDCLVGSDIVFICPQIHFVKD</sequence>
<evidence type="ECO:0000313" key="1">
    <source>
        <dbReference type="EMBL" id="KAF2887034.1"/>
    </source>
</evidence>
<dbReference type="EMBL" id="VTPC01085483">
    <property type="protein sequence ID" value="KAF2887034.1"/>
    <property type="molecule type" value="Genomic_DNA"/>
</dbReference>
<gene>
    <name evidence="1" type="ORF">ILUMI_19139</name>
</gene>
<comment type="caution">
    <text evidence="1">The sequence shown here is derived from an EMBL/GenBank/DDBJ whole genome shotgun (WGS) entry which is preliminary data.</text>
</comment>
<evidence type="ECO:0000313" key="2">
    <source>
        <dbReference type="Proteomes" id="UP000801492"/>
    </source>
</evidence>
<protein>
    <submittedName>
        <fullName evidence="1">Uncharacterized protein</fullName>
    </submittedName>
</protein>
<proteinExistence type="predicted"/>
<name>A0A8K0CGQ1_IGNLU</name>
<accession>A0A8K0CGQ1</accession>
<dbReference type="Proteomes" id="UP000801492">
    <property type="component" value="Unassembled WGS sequence"/>
</dbReference>
<keyword evidence="2" id="KW-1185">Reference proteome</keyword>
<reference evidence="1" key="1">
    <citation type="submission" date="2019-08" db="EMBL/GenBank/DDBJ databases">
        <title>The genome of the North American firefly Photinus pyralis.</title>
        <authorList>
            <consortium name="Photinus pyralis genome working group"/>
            <person name="Fallon T.R."/>
            <person name="Sander Lower S.E."/>
            <person name="Weng J.-K."/>
        </authorList>
    </citation>
    <scope>NUCLEOTIDE SEQUENCE</scope>
    <source>
        <strain evidence="1">TRF0915ILg1</strain>
        <tissue evidence="1">Whole body</tissue>
    </source>
</reference>